<organism evidence="2 3">
    <name type="scientific">Ditylenchus dipsaci</name>
    <dbReference type="NCBI Taxonomy" id="166011"/>
    <lineage>
        <taxon>Eukaryota</taxon>
        <taxon>Metazoa</taxon>
        <taxon>Ecdysozoa</taxon>
        <taxon>Nematoda</taxon>
        <taxon>Chromadorea</taxon>
        <taxon>Rhabditida</taxon>
        <taxon>Tylenchina</taxon>
        <taxon>Tylenchomorpha</taxon>
        <taxon>Sphaerularioidea</taxon>
        <taxon>Anguinidae</taxon>
        <taxon>Anguininae</taxon>
        <taxon>Ditylenchus</taxon>
    </lineage>
</organism>
<accession>A0A915CTL9</accession>
<reference evidence="3" key="1">
    <citation type="submission" date="2022-11" db="UniProtKB">
        <authorList>
            <consortium name="WormBaseParasite"/>
        </authorList>
    </citation>
    <scope>IDENTIFICATION</scope>
</reference>
<feature type="compositionally biased region" description="Basic and acidic residues" evidence="1">
    <location>
        <begin position="58"/>
        <end position="71"/>
    </location>
</feature>
<sequence length="71" mass="7704">MRFGTNSTQSANGLPPAPARVVPTTPLQNGQPANVSSNMMTVTRTRTRQKTITVESQTSKEVEAAFEKLNK</sequence>
<feature type="region of interest" description="Disordered" evidence="1">
    <location>
        <begin position="1"/>
        <end position="71"/>
    </location>
</feature>
<dbReference type="WBParaSite" id="jg12505">
    <property type="protein sequence ID" value="jg12505"/>
    <property type="gene ID" value="jg12505"/>
</dbReference>
<evidence type="ECO:0000313" key="2">
    <source>
        <dbReference type="Proteomes" id="UP000887574"/>
    </source>
</evidence>
<dbReference type="AlphaFoldDB" id="A0A915CTL9"/>
<keyword evidence="2" id="KW-1185">Reference proteome</keyword>
<protein>
    <submittedName>
        <fullName evidence="3">Uncharacterized protein</fullName>
    </submittedName>
</protein>
<evidence type="ECO:0000313" key="3">
    <source>
        <dbReference type="WBParaSite" id="jg12505"/>
    </source>
</evidence>
<dbReference type="Proteomes" id="UP000887574">
    <property type="component" value="Unplaced"/>
</dbReference>
<proteinExistence type="predicted"/>
<feature type="compositionally biased region" description="Polar residues" evidence="1">
    <location>
        <begin position="1"/>
        <end position="12"/>
    </location>
</feature>
<feature type="compositionally biased region" description="Polar residues" evidence="1">
    <location>
        <begin position="28"/>
        <end position="57"/>
    </location>
</feature>
<evidence type="ECO:0000256" key="1">
    <source>
        <dbReference type="SAM" id="MobiDB-lite"/>
    </source>
</evidence>
<name>A0A915CTL9_9BILA</name>